<dbReference type="AlphaFoldDB" id="A0A1W1I7P6"/>
<dbReference type="GO" id="GO:0046872">
    <property type="term" value="F:metal ion binding"/>
    <property type="evidence" value="ECO:0007669"/>
    <property type="project" value="UniProtKB-KW"/>
</dbReference>
<dbReference type="Gene3D" id="3.40.1000.10">
    <property type="entry name" value="Mog1/PsbP, alpha/beta/alpha sandwich"/>
    <property type="match status" value="1"/>
</dbReference>
<evidence type="ECO:0000256" key="2">
    <source>
        <dbReference type="ARBA" id="ARBA00022670"/>
    </source>
</evidence>
<evidence type="ECO:0000256" key="4">
    <source>
        <dbReference type="ARBA" id="ARBA00022801"/>
    </source>
</evidence>
<dbReference type="GO" id="GO:0016020">
    <property type="term" value="C:membrane"/>
    <property type="evidence" value="ECO:0007669"/>
    <property type="project" value="TreeGrafter"/>
</dbReference>
<feature type="domain" description="Peptidase M48" evidence="7">
    <location>
        <begin position="73"/>
        <end position="259"/>
    </location>
</feature>
<dbReference type="InterPro" id="IPR001915">
    <property type="entry name" value="Peptidase_M48"/>
</dbReference>
<accession>A0A1W1I7P6</accession>
<evidence type="ECO:0000256" key="3">
    <source>
        <dbReference type="ARBA" id="ARBA00022723"/>
    </source>
</evidence>
<dbReference type="InterPro" id="IPR051156">
    <property type="entry name" value="Mito/Outer_Membr_Metalloprot"/>
</dbReference>
<keyword evidence="4" id="KW-0378">Hydrolase</keyword>
<evidence type="ECO:0000256" key="5">
    <source>
        <dbReference type="ARBA" id="ARBA00022833"/>
    </source>
</evidence>
<dbReference type="GO" id="GO:0051603">
    <property type="term" value="P:proteolysis involved in protein catabolic process"/>
    <property type="evidence" value="ECO:0007669"/>
    <property type="project" value="TreeGrafter"/>
</dbReference>
<dbReference type="EMBL" id="LT828648">
    <property type="protein sequence ID" value="SLM49014.1"/>
    <property type="molecule type" value="Genomic_DNA"/>
</dbReference>
<evidence type="ECO:0000256" key="1">
    <source>
        <dbReference type="ARBA" id="ARBA00001947"/>
    </source>
</evidence>
<keyword evidence="6" id="KW-0482">Metalloprotease</keyword>
<evidence type="ECO:0000256" key="6">
    <source>
        <dbReference type="ARBA" id="ARBA00023049"/>
    </source>
</evidence>
<dbReference type="OrthoDB" id="9810445at2"/>
<dbReference type="KEGG" id="nja:NSJP_2847"/>
<dbReference type="CDD" id="cd07333">
    <property type="entry name" value="M48C_bepA_like"/>
    <property type="match status" value="1"/>
</dbReference>
<evidence type="ECO:0000313" key="9">
    <source>
        <dbReference type="Proteomes" id="UP000192042"/>
    </source>
</evidence>
<reference evidence="8 9" key="1">
    <citation type="submission" date="2017-03" db="EMBL/GenBank/DDBJ databases">
        <authorList>
            <person name="Afonso C.L."/>
            <person name="Miller P.J."/>
            <person name="Scott M.A."/>
            <person name="Spackman E."/>
            <person name="Goraichik I."/>
            <person name="Dimitrov K.M."/>
            <person name="Suarez D.L."/>
            <person name="Swayne D.E."/>
        </authorList>
    </citation>
    <scope>NUCLEOTIDE SEQUENCE [LARGE SCALE GENOMIC DNA]</scope>
    <source>
        <strain evidence="8">Genome sequencing of Nitrospira japonica strain NJ11</strain>
    </source>
</reference>
<proteinExistence type="predicted"/>
<dbReference type="PANTHER" id="PTHR22726:SF1">
    <property type="entry name" value="METALLOENDOPEPTIDASE OMA1, MITOCHONDRIAL"/>
    <property type="match status" value="1"/>
</dbReference>
<dbReference type="Gene3D" id="3.30.2010.10">
    <property type="entry name" value="Metalloproteases ('zincins'), catalytic domain"/>
    <property type="match status" value="1"/>
</dbReference>
<sequence length="499" mass="54363">MTTTSLSHSVRGICSGGLAVVVLLIGSSACTINPVSGWPEFTLVTTGQEKQIGAEEAKKVEEEMGLLDNQALAGYLDQLGQRLAKESPRQNVDYHFYAVDMIEPNAFALPGGYIYVSRGLLALVNSEDELAGVVGHEIGHVAARHSVQKISRQGPFALITNFVSGITGFFVPFVGNVLGGIGNFAQSLVFSPYSRSQESEADKVGQEMAAKAGWNPEGLATFLNTLGREESLLNDGPRRPSFFDSHPATPDRVEKTVKWAKEFKQVQRDPITPTPEAFLKRFDGLVVGQRAANGVIEGREFRHPDLNFFVEFPDQWQVENTPVQLASAPKEGNMGVLVRAVGEGTDPMDGARALEKAVKSPVVEKTHPTTVNGLPAAKAKIGDSKVTADITWIAHGGLIYQLVGITETKNYEAIHPVFQAVTNSFRPLRPSERAGIREKRLRLVEAHAGEKLEALVDRSRSRWTTKQVAVANNLKETDLLRAGQLVKVTMEEPYVGKTK</sequence>
<protein>
    <recommendedName>
        <fullName evidence="7">Peptidase M48 domain-containing protein</fullName>
    </recommendedName>
</protein>
<dbReference type="GO" id="GO:0004222">
    <property type="term" value="F:metalloendopeptidase activity"/>
    <property type="evidence" value="ECO:0007669"/>
    <property type="project" value="InterPro"/>
</dbReference>
<keyword evidence="5" id="KW-0862">Zinc</keyword>
<dbReference type="STRING" id="1325564.NSJP_2847"/>
<organism evidence="8 9">
    <name type="scientific">Nitrospira japonica</name>
    <dbReference type="NCBI Taxonomy" id="1325564"/>
    <lineage>
        <taxon>Bacteria</taxon>
        <taxon>Pseudomonadati</taxon>
        <taxon>Nitrospirota</taxon>
        <taxon>Nitrospiria</taxon>
        <taxon>Nitrospirales</taxon>
        <taxon>Nitrospiraceae</taxon>
        <taxon>Nitrospira</taxon>
    </lineage>
</organism>
<keyword evidence="3" id="KW-0479">Metal-binding</keyword>
<dbReference type="PANTHER" id="PTHR22726">
    <property type="entry name" value="METALLOENDOPEPTIDASE OMA1"/>
    <property type="match status" value="1"/>
</dbReference>
<name>A0A1W1I7P6_9BACT</name>
<comment type="cofactor">
    <cofactor evidence="1">
        <name>Zn(2+)</name>
        <dbReference type="ChEBI" id="CHEBI:29105"/>
    </cofactor>
</comment>
<evidence type="ECO:0000313" key="8">
    <source>
        <dbReference type="EMBL" id="SLM49014.1"/>
    </source>
</evidence>
<evidence type="ECO:0000259" key="7">
    <source>
        <dbReference type="Pfam" id="PF01435"/>
    </source>
</evidence>
<keyword evidence="9" id="KW-1185">Reference proteome</keyword>
<dbReference type="Proteomes" id="UP000192042">
    <property type="component" value="Chromosome I"/>
</dbReference>
<gene>
    <name evidence="8" type="ORF">NSJP_2847</name>
</gene>
<keyword evidence="2" id="KW-0645">Protease</keyword>
<dbReference type="RefSeq" id="WP_080887317.1">
    <property type="nucleotide sequence ID" value="NZ_LT828648.1"/>
</dbReference>
<dbReference type="Pfam" id="PF01435">
    <property type="entry name" value="Peptidase_M48"/>
    <property type="match status" value="1"/>
</dbReference>